<gene>
    <name evidence="2" type="ORF">So717_09280</name>
</gene>
<proteinExistence type="predicted"/>
<dbReference type="Proteomes" id="UP000436522">
    <property type="component" value="Unassembled WGS sequence"/>
</dbReference>
<dbReference type="AlphaFoldDB" id="A0A640VQM5"/>
<dbReference type="RefSeq" id="WP_159975060.1">
    <property type="nucleotide sequence ID" value="NZ_BLIV01000002.1"/>
</dbReference>
<dbReference type="SUPFAM" id="SSF75304">
    <property type="entry name" value="Amidase signature (AS) enzymes"/>
    <property type="match status" value="1"/>
</dbReference>
<dbReference type="Gene3D" id="3.90.1300.10">
    <property type="entry name" value="Amidase signature (AS) domain"/>
    <property type="match status" value="1"/>
</dbReference>
<dbReference type="InterPro" id="IPR036928">
    <property type="entry name" value="AS_sf"/>
</dbReference>
<accession>A0A640VQM5</accession>
<comment type="caution">
    <text evidence="2">The sequence shown here is derived from an EMBL/GenBank/DDBJ whole genome shotgun (WGS) entry which is preliminary data.</text>
</comment>
<dbReference type="Pfam" id="PF01425">
    <property type="entry name" value="Amidase"/>
    <property type="match status" value="1"/>
</dbReference>
<organism evidence="2 3">
    <name type="scientific">Roseobacter cerasinus</name>
    <dbReference type="NCBI Taxonomy" id="2602289"/>
    <lineage>
        <taxon>Bacteria</taxon>
        <taxon>Pseudomonadati</taxon>
        <taxon>Pseudomonadota</taxon>
        <taxon>Alphaproteobacteria</taxon>
        <taxon>Rhodobacterales</taxon>
        <taxon>Roseobacteraceae</taxon>
        <taxon>Roseobacter</taxon>
    </lineage>
</organism>
<sequence>MQAWLEMTAADLGRGIAAGEIDPVALTQTYLDAIDAHPHRDDIYARVTPERALAEATAAATRAASGTRLSPLDGVPISWKDLFDTAGVVTEAGSKLLEGRVPDADARVLTNASAAGLVCLGKTNMSELAFSGLGYNPNTGTPPCVNDAEAVPGGSSSGAAASVAFGLAAAGIGSDTGGSVRIPSAWNDLVGLKTTSGRLSLEGVVPLALKFDTVGPLCRSVEDAALLLAVMEGRPAPDLNGASLQGKRFAVLNTVALDDLRGEPTEAFQQALLTFTTVGASVEHIEMPEMETAMEQASCLYTSEAYGLWRDVIEANPDAMYSEILERFRIGKTYSGPDYVAAWAALDAARAAYDRATCAYDAVLLPTAPILPPKLERLNSDHDYYVQENLLTLRNTRMGNLMGLCALTLPTGVPSCGVMMMAAPNSEAALLRLGAAAEAALA</sequence>
<reference evidence="2 3" key="1">
    <citation type="submission" date="2019-12" db="EMBL/GenBank/DDBJ databases">
        <title>Roseobacter cerasinus sp. nov., isolated from seawater around aquaculture.</title>
        <authorList>
            <person name="Muramatsu S."/>
            <person name="Takabe Y."/>
            <person name="Mori K."/>
            <person name="Takaichi S."/>
            <person name="Hanada S."/>
        </authorList>
    </citation>
    <scope>NUCLEOTIDE SEQUENCE [LARGE SCALE GENOMIC DNA]</scope>
    <source>
        <strain evidence="2 3">AI77</strain>
    </source>
</reference>
<dbReference type="InterPro" id="IPR000120">
    <property type="entry name" value="Amidase"/>
</dbReference>
<name>A0A640VQM5_9RHOB</name>
<evidence type="ECO:0000313" key="3">
    <source>
        <dbReference type="Proteomes" id="UP000436522"/>
    </source>
</evidence>
<dbReference type="EMBL" id="BLIV01000002">
    <property type="protein sequence ID" value="GFE49175.1"/>
    <property type="molecule type" value="Genomic_DNA"/>
</dbReference>
<keyword evidence="3" id="KW-1185">Reference proteome</keyword>
<dbReference type="InterPro" id="IPR020556">
    <property type="entry name" value="Amidase_CS"/>
</dbReference>
<protein>
    <submittedName>
        <fullName evidence="2">Amidase</fullName>
    </submittedName>
</protein>
<feature type="domain" description="Amidase" evidence="1">
    <location>
        <begin position="26"/>
        <end position="431"/>
    </location>
</feature>
<dbReference type="InterPro" id="IPR023631">
    <property type="entry name" value="Amidase_dom"/>
</dbReference>
<dbReference type="OrthoDB" id="9811471at2"/>
<dbReference type="PROSITE" id="PS00571">
    <property type="entry name" value="AMIDASES"/>
    <property type="match status" value="1"/>
</dbReference>
<evidence type="ECO:0000259" key="1">
    <source>
        <dbReference type="Pfam" id="PF01425"/>
    </source>
</evidence>
<evidence type="ECO:0000313" key="2">
    <source>
        <dbReference type="EMBL" id="GFE49175.1"/>
    </source>
</evidence>
<dbReference type="PANTHER" id="PTHR11895:SF176">
    <property type="entry name" value="AMIDASE AMID-RELATED"/>
    <property type="match status" value="1"/>
</dbReference>
<dbReference type="GO" id="GO:0003824">
    <property type="term" value="F:catalytic activity"/>
    <property type="evidence" value="ECO:0007669"/>
    <property type="project" value="InterPro"/>
</dbReference>
<dbReference type="PANTHER" id="PTHR11895">
    <property type="entry name" value="TRANSAMIDASE"/>
    <property type="match status" value="1"/>
</dbReference>